<evidence type="ECO:0000256" key="1">
    <source>
        <dbReference type="SAM" id="SignalP"/>
    </source>
</evidence>
<dbReference type="Pfam" id="PF20736">
    <property type="entry name" value="Glyco_hydro127M"/>
    <property type="match status" value="1"/>
</dbReference>
<feature type="domain" description="Non-reducing end beta-L-arabinofuranosidase-like GH127 catalytic" evidence="2">
    <location>
        <begin position="97"/>
        <end position="415"/>
    </location>
</feature>
<comment type="caution">
    <text evidence="4">The sequence shown here is derived from an EMBL/GenBank/DDBJ whole genome shotgun (WGS) entry which is preliminary data.</text>
</comment>
<evidence type="ECO:0008006" key="6">
    <source>
        <dbReference type="Google" id="ProtNLM"/>
    </source>
</evidence>
<dbReference type="InterPro" id="IPR049046">
    <property type="entry name" value="Beta-AFase-like_GH127_middle"/>
</dbReference>
<evidence type="ECO:0000259" key="2">
    <source>
        <dbReference type="Pfam" id="PF07944"/>
    </source>
</evidence>
<dbReference type="InterPro" id="IPR012878">
    <property type="entry name" value="Beta-AFase-like_GH127_cat"/>
</dbReference>
<evidence type="ECO:0000259" key="3">
    <source>
        <dbReference type="Pfam" id="PF20736"/>
    </source>
</evidence>
<name>A0ABQ1LPP8_9SPHI</name>
<dbReference type="Pfam" id="PF07944">
    <property type="entry name" value="Beta-AFase-like_GH127_cat"/>
    <property type="match status" value="1"/>
</dbReference>
<feature type="chain" id="PRO_5047125320" description="DUF1680 family protein" evidence="1">
    <location>
        <begin position="27"/>
        <end position="676"/>
    </location>
</feature>
<gene>
    <name evidence="4" type="ORF">GCM10011386_17900</name>
</gene>
<sequence>MNNSITNRLRALIFIAFIIACNQTFAQNYLNNRAPLKSKPYMELPLGSIKPDGWLREMLIRQKNGATGQLEQLYPAVMGARNGWLGGDGDQWERGPYWIDGLLPLAYLLDDDTLKAKVQPWIEWAIASQKPDGYFGPDTDYGPERGLQRDNAHDWWPKMVMLKILQQYYSATHDERVVKLMTNYFHYQLNTLQDKPLAHWTFWAAYRSGDNLQAVYWLYNITGEKSLLALAELLHKQGIDFTSLFEEREVLTSINRIHCVNLAQGIKEPVIYYQQNPNQRFLDAVKRGVADIRKFNGQPQGMYGGDEGLHGNVPTQGSEFCSAVELMFSLEKMLEITGDIQFAEHLERVAFNALPTQATDDFMARQYFQQANQVQIQRRAYNFNTNHHGTDVIFGLLSGYPCCTSNMHQGWPKFTQNLWYATDDGGLGALVYAPSTITAKVNQGINVKITEETRYPFEESIRFHISILDDVDSVHFPFHLRMPSWCDNPKIKINGQSWFPSSIDGGIAIIDRTWKSGDTITLEIPMGIHTSKWYENSIAVERGPLVYALKIAERWEKRAFTDRDTTFGSHYFEVYPESPWNYGILDFSQNDLQHVFKVVHKKGTDPDYPWNLENAPIEIKAIGKRMPQWQLYNGMAGPQPHSNVYQPDIDTPEEEITLIPYGCTTLRISEFPVINR</sequence>
<organism evidence="4 5">
    <name type="scientific">Parapedobacter defluvii</name>
    <dbReference type="NCBI Taxonomy" id="2045106"/>
    <lineage>
        <taxon>Bacteria</taxon>
        <taxon>Pseudomonadati</taxon>
        <taxon>Bacteroidota</taxon>
        <taxon>Sphingobacteriia</taxon>
        <taxon>Sphingobacteriales</taxon>
        <taxon>Sphingobacteriaceae</taxon>
        <taxon>Parapedobacter</taxon>
    </lineage>
</organism>
<protein>
    <recommendedName>
        <fullName evidence="6">DUF1680 family protein</fullName>
    </recommendedName>
</protein>
<reference evidence="5" key="1">
    <citation type="journal article" date="2019" name="Int. J. Syst. Evol. Microbiol.">
        <title>The Global Catalogue of Microorganisms (GCM) 10K type strain sequencing project: providing services to taxonomists for standard genome sequencing and annotation.</title>
        <authorList>
            <consortium name="The Broad Institute Genomics Platform"/>
            <consortium name="The Broad Institute Genome Sequencing Center for Infectious Disease"/>
            <person name="Wu L."/>
            <person name="Ma J."/>
        </authorList>
    </citation>
    <scope>NUCLEOTIDE SEQUENCE [LARGE SCALE GENOMIC DNA]</scope>
    <source>
        <strain evidence="5">CGMCC 1.15342</strain>
    </source>
</reference>
<evidence type="ECO:0000313" key="4">
    <source>
        <dbReference type="EMBL" id="GGC26301.1"/>
    </source>
</evidence>
<feature type="signal peptide" evidence="1">
    <location>
        <begin position="1"/>
        <end position="26"/>
    </location>
</feature>
<feature type="domain" description="Non-reducing end beta-L-arabinofuranosidase-like GH127 middle" evidence="3">
    <location>
        <begin position="431"/>
        <end position="526"/>
    </location>
</feature>
<evidence type="ECO:0000313" key="5">
    <source>
        <dbReference type="Proteomes" id="UP000597338"/>
    </source>
</evidence>
<dbReference type="Proteomes" id="UP000597338">
    <property type="component" value="Unassembled WGS sequence"/>
</dbReference>
<dbReference type="EMBL" id="BMIK01000004">
    <property type="protein sequence ID" value="GGC26301.1"/>
    <property type="molecule type" value="Genomic_DNA"/>
</dbReference>
<dbReference type="PANTHER" id="PTHR31151:SF0">
    <property type="entry name" value="PROLINE-TRNA LIGASE (DUF1680)"/>
    <property type="match status" value="1"/>
</dbReference>
<dbReference type="PANTHER" id="PTHR31151">
    <property type="entry name" value="PROLINE-TRNA LIGASE (DUF1680)"/>
    <property type="match status" value="1"/>
</dbReference>
<dbReference type="RefSeq" id="WP_188749739.1">
    <property type="nucleotide sequence ID" value="NZ_BMIK01000004.1"/>
</dbReference>
<accession>A0ABQ1LPP8</accession>
<proteinExistence type="predicted"/>
<dbReference type="SUPFAM" id="SSF48208">
    <property type="entry name" value="Six-hairpin glycosidases"/>
    <property type="match status" value="1"/>
</dbReference>
<keyword evidence="1" id="KW-0732">Signal</keyword>
<keyword evidence="5" id="KW-1185">Reference proteome</keyword>
<dbReference type="InterPro" id="IPR008928">
    <property type="entry name" value="6-hairpin_glycosidase_sf"/>
</dbReference>